<gene>
    <name evidence="1" type="ORF">F5148DRAFT_1182501</name>
</gene>
<organism evidence="1 2">
    <name type="scientific">Russula earlei</name>
    <dbReference type="NCBI Taxonomy" id="71964"/>
    <lineage>
        <taxon>Eukaryota</taxon>
        <taxon>Fungi</taxon>
        <taxon>Dikarya</taxon>
        <taxon>Basidiomycota</taxon>
        <taxon>Agaricomycotina</taxon>
        <taxon>Agaricomycetes</taxon>
        <taxon>Russulales</taxon>
        <taxon>Russulaceae</taxon>
        <taxon>Russula</taxon>
    </lineage>
</organism>
<comment type="caution">
    <text evidence="1">The sequence shown here is derived from an EMBL/GenBank/DDBJ whole genome shotgun (WGS) entry which is preliminary data.</text>
</comment>
<keyword evidence="2" id="KW-1185">Reference proteome</keyword>
<proteinExistence type="predicted"/>
<dbReference type="EMBL" id="JAGFNK010000049">
    <property type="protein sequence ID" value="KAI9510111.1"/>
    <property type="molecule type" value="Genomic_DNA"/>
</dbReference>
<evidence type="ECO:0000313" key="2">
    <source>
        <dbReference type="Proteomes" id="UP001207468"/>
    </source>
</evidence>
<dbReference type="Proteomes" id="UP001207468">
    <property type="component" value="Unassembled WGS sequence"/>
</dbReference>
<evidence type="ECO:0000313" key="1">
    <source>
        <dbReference type="EMBL" id="KAI9510111.1"/>
    </source>
</evidence>
<accession>A0ACC0UF21</accession>
<name>A0ACC0UF21_9AGAM</name>
<sequence length="437" mass="48495">MSIRSASVQSHLSALNSQPRHRDPRPSTANLEFLPKANPTPNLARGSLLPVSDGPLTRPRFWRNSFRWIFSAYIAISLAFFSASLYCTCYASLFLRLHSTAPRPAYSFARSRLNVLSPAARLAKLVSLHPPPKHFGPFVYRSLVDPHPHEVTACLWTSESNLDWVPSWTNDWLGPISLVVVSQLAPVSTRASDHPALSRLLHHPMLNASRLTLHVLHLDPTTPEAPNVFLNLARLFAPTRTLLVVPGTPEPPPPTSIKSLSISHVRDPVVVRAAAIGPGRGIAADKRRPATLAALSPIVIPRDHPFWCVERFAFVPAPAASRAADWDACLWQVQVETFGAATINGPTLRGWRWDIEAEPAEPALPSVSFIKQSGFRHKLDVRYRVETCVLAIKRLELLGEEWHSGGHGRVGARLGRKSAEKMRWLHEVCREWSHGAQ</sequence>
<protein>
    <submittedName>
        <fullName evidence="1">Uncharacterized protein</fullName>
    </submittedName>
</protein>
<reference evidence="1" key="1">
    <citation type="submission" date="2021-03" db="EMBL/GenBank/DDBJ databases">
        <title>Evolutionary priming and transition to the ectomycorrhizal habit in an iconic lineage of mushroom-forming fungi: is preadaptation a requirement?</title>
        <authorList>
            <consortium name="DOE Joint Genome Institute"/>
            <person name="Looney B.P."/>
            <person name="Miyauchi S."/>
            <person name="Morin E."/>
            <person name="Drula E."/>
            <person name="Courty P.E."/>
            <person name="Chicoki N."/>
            <person name="Fauchery L."/>
            <person name="Kohler A."/>
            <person name="Kuo A."/>
            <person name="LaButti K."/>
            <person name="Pangilinan J."/>
            <person name="Lipzen A."/>
            <person name="Riley R."/>
            <person name="Andreopoulos W."/>
            <person name="He G."/>
            <person name="Johnson J."/>
            <person name="Barry K.W."/>
            <person name="Grigoriev I.V."/>
            <person name="Nagy L."/>
            <person name="Hibbett D."/>
            <person name="Henrissat B."/>
            <person name="Matheny P.B."/>
            <person name="Labbe J."/>
            <person name="Martin A.F."/>
        </authorList>
    </citation>
    <scope>NUCLEOTIDE SEQUENCE</scope>
    <source>
        <strain evidence="1">BPL698</strain>
    </source>
</reference>